<evidence type="ECO:0000256" key="1">
    <source>
        <dbReference type="SAM" id="Phobius"/>
    </source>
</evidence>
<protein>
    <submittedName>
        <fullName evidence="2">Uncharacterized protein</fullName>
    </submittedName>
</protein>
<dbReference type="AlphaFoldDB" id="A0A5J4UPH0"/>
<reference evidence="2 3" key="1">
    <citation type="submission" date="2019-03" db="EMBL/GenBank/DDBJ databases">
        <title>Single cell metagenomics reveals metabolic interactions within the superorganism composed of flagellate Streblomastix strix and complex community of Bacteroidetes bacteria on its surface.</title>
        <authorList>
            <person name="Treitli S.C."/>
            <person name="Kolisko M."/>
            <person name="Husnik F."/>
            <person name="Keeling P."/>
            <person name="Hampl V."/>
        </authorList>
    </citation>
    <scope>NUCLEOTIDE SEQUENCE [LARGE SCALE GENOMIC DNA]</scope>
    <source>
        <strain evidence="2">ST1C</strain>
    </source>
</reference>
<dbReference type="Proteomes" id="UP000324800">
    <property type="component" value="Unassembled WGS sequence"/>
</dbReference>
<keyword evidence="1" id="KW-0472">Membrane</keyword>
<name>A0A5J4UPH0_9EUKA</name>
<dbReference type="EMBL" id="SNRW01014287">
    <property type="protein sequence ID" value="KAA6371635.1"/>
    <property type="molecule type" value="Genomic_DNA"/>
</dbReference>
<evidence type="ECO:0000313" key="2">
    <source>
        <dbReference type="EMBL" id="KAA6371635.1"/>
    </source>
</evidence>
<feature type="transmembrane region" description="Helical" evidence="1">
    <location>
        <begin position="7"/>
        <end position="25"/>
    </location>
</feature>
<sequence length="79" mass="8815">MWYIYFIVTNFFVTFSGLLQGQLHYLLGLAQAALPVAARFVIGALTIYVGFGVLGVALFSERVSERFGTLPHQSPYLEQ</sequence>
<keyword evidence="1" id="KW-0812">Transmembrane</keyword>
<accession>A0A5J4UPH0</accession>
<evidence type="ECO:0000313" key="3">
    <source>
        <dbReference type="Proteomes" id="UP000324800"/>
    </source>
</evidence>
<keyword evidence="1" id="KW-1133">Transmembrane helix</keyword>
<organism evidence="2 3">
    <name type="scientific">Streblomastix strix</name>
    <dbReference type="NCBI Taxonomy" id="222440"/>
    <lineage>
        <taxon>Eukaryota</taxon>
        <taxon>Metamonada</taxon>
        <taxon>Preaxostyla</taxon>
        <taxon>Oxymonadida</taxon>
        <taxon>Streblomastigidae</taxon>
        <taxon>Streblomastix</taxon>
    </lineage>
</organism>
<proteinExistence type="predicted"/>
<feature type="transmembrane region" description="Helical" evidence="1">
    <location>
        <begin position="37"/>
        <end position="59"/>
    </location>
</feature>
<comment type="caution">
    <text evidence="2">The sequence shown here is derived from an EMBL/GenBank/DDBJ whole genome shotgun (WGS) entry which is preliminary data.</text>
</comment>
<gene>
    <name evidence="2" type="ORF">EZS28_032838</name>
</gene>